<comment type="similarity">
    <text evidence="2">Belongs to the protein kinase superfamily. Ser/Thr protein kinase family.</text>
</comment>
<dbReference type="Gene3D" id="3.30.200.20">
    <property type="entry name" value="Phosphorylase Kinase, domain 1"/>
    <property type="match status" value="1"/>
</dbReference>
<dbReference type="PANTHER" id="PTHR48056:SF18">
    <property type="entry name" value="NON-SPECIFIC SERINE_THREONINE PROTEIN KINASE"/>
    <property type="match status" value="1"/>
</dbReference>
<dbReference type="SMART" id="SM00369">
    <property type="entry name" value="LRR_TYP"/>
    <property type="match status" value="7"/>
</dbReference>
<dbReference type="FunFam" id="3.80.10.10:FF:000530">
    <property type="entry name" value="Receptor-like protein 2"/>
    <property type="match status" value="1"/>
</dbReference>
<evidence type="ECO:0000259" key="23">
    <source>
        <dbReference type="PROSITE" id="PS50011"/>
    </source>
</evidence>
<keyword evidence="15 22" id="KW-1133">Transmembrane helix</keyword>
<dbReference type="PROSITE" id="PS00107">
    <property type="entry name" value="PROTEIN_KINASE_ATP"/>
    <property type="match status" value="1"/>
</dbReference>
<evidence type="ECO:0000256" key="10">
    <source>
        <dbReference type="ARBA" id="ARBA00022729"/>
    </source>
</evidence>
<dbReference type="EMBL" id="QGKW02000276">
    <property type="protein sequence ID" value="KAF2607267.1"/>
    <property type="molecule type" value="Genomic_DNA"/>
</dbReference>
<reference evidence="24" key="1">
    <citation type="submission" date="2019-12" db="EMBL/GenBank/DDBJ databases">
        <title>Genome sequencing and annotation of Brassica cretica.</title>
        <authorList>
            <person name="Studholme D.J."/>
            <person name="Sarris P.F."/>
        </authorList>
    </citation>
    <scope>NUCLEOTIDE SEQUENCE</scope>
    <source>
        <strain evidence="24">PFS-001/15</strain>
        <tissue evidence="24">Leaf</tissue>
    </source>
</reference>
<evidence type="ECO:0000256" key="2">
    <source>
        <dbReference type="ARBA" id="ARBA00008684"/>
    </source>
</evidence>
<sequence>MIDEKKMRSTKSICLLLRPVPMFLFLLIYVLSISVFFLTVSEAVCNLQDRDSLLFFSSNVSSPASPLHWNSSTDCCSWEGISCDDDSQENRVTSILLPSRGLSGNLPSSVLDLPRLSRLDLSHNRLSGPLPQGFFSVLDQLTFLDLSYNSFNGELPLEANGTSRNFPIQTVDLSSNLLQGQILSGSVFLQGAFNLTSFNVSNNSFTGPIPSFMCTTSPQLTKLDFSYNKFSGDISGGLGRCLKLSSLRAGFNNLSGEIPKEVYNLSELEEFSLPVNHLSGRIDDGITRLTKLTLLELYFNQLQGDIPKDIGRLINLRSLRLHINNLTGFVPVSLSNCTKLEKLNLRVNRLGGTLSVDFSRFQSLSILDLGNNSFTGDFPSTVYSCRNMTAMRFAGNKLTGQISPQVLELKSLTFFTFSDNNMTNITGALSILQGCKNLSTLIIAKNFYDETIPSNEDFLASGAFPKLQIFGTGGSRLKGEIPAWLIKLKSVELMDLSQNRFVGSIPGWLGTLPNLFYLDLSDNLLTGELPKELFQLRALMSQKVYDATERTYLELPVFVKPNNITSNQQYNQLASLPPAIYIRRNNLTGSIPVEIGQLKVLMHLELLGNKFSGSIPDELSNLTSLERLDLSNNNLSGRIPWSLTGLHFMSYFNVANNTLSGQIPTGSQFETFPKSYFEGNPLLCGRVLQLSCTVAPKPYTNEKASTTVVLGLVIGIFFGVSLILVMLALWVMSKRRVNPGDSENAELEINSNASYSEVPPGSEKDISLVLLFGNSRYEVKDLTIFELLKATNNFSQANIIGCGGFGLVYKAVLDNGTKLAVKKLTGDYGLMEKEFKAEVEVLSRAKHENLVALQGYCVHDSARILIYSFMENGSLDYWLHENPDSPAQLDWAKRLHIMRGASCGLAYMHQICEPHIVHRDIKSSNILLDGSFKAYLADFGLSRLILPYRTHVTTELVGTLGYIPPEYGQAWVATLRGDVYSFGVVMLELLTGKRPMEVFRPKMSREIVAWVNQMRREEKPEEVFDPLLRESGHEREMLRVLDIACMCVNQNPMKRPVIQQVVDWLNDVDAGNRNQSNREEAEEKEETK</sequence>
<evidence type="ECO:0000256" key="15">
    <source>
        <dbReference type="ARBA" id="ARBA00022989"/>
    </source>
</evidence>
<comment type="catalytic activity">
    <reaction evidence="19">
        <text>L-threonyl-[protein] + ATP = O-phospho-L-threonyl-[protein] + ADP + H(+)</text>
        <dbReference type="Rhea" id="RHEA:46608"/>
        <dbReference type="Rhea" id="RHEA-COMP:11060"/>
        <dbReference type="Rhea" id="RHEA-COMP:11605"/>
        <dbReference type="ChEBI" id="CHEBI:15378"/>
        <dbReference type="ChEBI" id="CHEBI:30013"/>
        <dbReference type="ChEBI" id="CHEBI:30616"/>
        <dbReference type="ChEBI" id="CHEBI:61977"/>
        <dbReference type="ChEBI" id="CHEBI:456216"/>
        <dbReference type="EC" id="2.7.11.1"/>
    </reaction>
</comment>
<keyword evidence="6" id="KW-0723">Serine/threonine-protein kinase</keyword>
<dbReference type="InterPro" id="IPR000719">
    <property type="entry name" value="Prot_kinase_dom"/>
</dbReference>
<evidence type="ECO:0000256" key="20">
    <source>
        <dbReference type="ARBA" id="ARBA00048679"/>
    </source>
</evidence>
<evidence type="ECO:0000256" key="1">
    <source>
        <dbReference type="ARBA" id="ARBA00004251"/>
    </source>
</evidence>
<keyword evidence="5" id="KW-1003">Cell membrane</keyword>
<comment type="similarity">
    <text evidence="3">Belongs to the RLP family.</text>
</comment>
<evidence type="ECO:0000256" key="18">
    <source>
        <dbReference type="ARBA" id="ARBA00023180"/>
    </source>
</evidence>
<evidence type="ECO:0000256" key="8">
    <source>
        <dbReference type="ARBA" id="ARBA00022679"/>
    </source>
</evidence>
<keyword evidence="7" id="KW-0433">Leucine-rich repeat</keyword>
<evidence type="ECO:0000256" key="7">
    <source>
        <dbReference type="ARBA" id="ARBA00022614"/>
    </source>
</evidence>
<keyword evidence="16 22" id="KW-0472">Membrane</keyword>
<dbReference type="InterPro" id="IPR008271">
    <property type="entry name" value="Ser/Thr_kinase_AS"/>
</dbReference>
<evidence type="ECO:0000256" key="6">
    <source>
        <dbReference type="ARBA" id="ARBA00022527"/>
    </source>
</evidence>
<keyword evidence="18" id="KW-0325">Glycoprotein</keyword>
<feature type="transmembrane region" description="Helical" evidence="22">
    <location>
        <begin position="708"/>
        <end position="732"/>
    </location>
</feature>
<dbReference type="GO" id="GO:0004674">
    <property type="term" value="F:protein serine/threonine kinase activity"/>
    <property type="evidence" value="ECO:0007669"/>
    <property type="project" value="UniProtKB-KW"/>
</dbReference>
<evidence type="ECO:0000256" key="14">
    <source>
        <dbReference type="ARBA" id="ARBA00022840"/>
    </source>
</evidence>
<dbReference type="AlphaFoldDB" id="A0A8S9LMI5"/>
<comment type="subcellular location">
    <subcellularLocation>
        <location evidence="1">Cell membrane</location>
        <topology evidence="1">Single-pass type I membrane protein</topology>
    </subcellularLocation>
</comment>
<keyword evidence="14 21" id="KW-0067">ATP-binding</keyword>
<evidence type="ECO:0000256" key="3">
    <source>
        <dbReference type="ARBA" id="ARBA00009592"/>
    </source>
</evidence>
<protein>
    <recommendedName>
        <fullName evidence="4">non-specific serine/threonine protein kinase</fullName>
        <ecNumber evidence="4">2.7.11.1</ecNumber>
    </recommendedName>
</protein>
<keyword evidence="13" id="KW-0418">Kinase</keyword>
<keyword evidence="9 22" id="KW-0812">Transmembrane</keyword>
<dbReference type="GO" id="GO:0033612">
    <property type="term" value="F:receptor serine/threonine kinase binding"/>
    <property type="evidence" value="ECO:0007669"/>
    <property type="project" value="TreeGrafter"/>
</dbReference>
<keyword evidence="8" id="KW-0808">Transferase</keyword>
<dbReference type="InterPro" id="IPR001611">
    <property type="entry name" value="Leu-rich_rpt"/>
</dbReference>
<accession>A0A8S9LMI5</accession>
<evidence type="ECO:0000256" key="11">
    <source>
        <dbReference type="ARBA" id="ARBA00022737"/>
    </source>
</evidence>
<dbReference type="FunFam" id="3.80.10.10:FF:000213">
    <property type="entry name" value="Tyrosine-sulfated glycopeptide receptor 1"/>
    <property type="match status" value="1"/>
</dbReference>
<dbReference type="Pfam" id="PF08263">
    <property type="entry name" value="LRRNT_2"/>
    <property type="match status" value="1"/>
</dbReference>
<keyword evidence="10" id="KW-0732">Signal</keyword>
<evidence type="ECO:0000256" key="13">
    <source>
        <dbReference type="ARBA" id="ARBA00022777"/>
    </source>
</evidence>
<dbReference type="InterPro" id="IPR032675">
    <property type="entry name" value="LRR_dom_sf"/>
</dbReference>
<dbReference type="SUPFAM" id="SSF56112">
    <property type="entry name" value="Protein kinase-like (PK-like)"/>
    <property type="match status" value="1"/>
</dbReference>
<dbReference type="Gene3D" id="1.10.510.10">
    <property type="entry name" value="Transferase(Phosphotransferase) domain 1"/>
    <property type="match status" value="1"/>
</dbReference>
<dbReference type="Pfam" id="PF07714">
    <property type="entry name" value="PK_Tyr_Ser-Thr"/>
    <property type="match status" value="1"/>
</dbReference>
<dbReference type="Pfam" id="PF00560">
    <property type="entry name" value="LRR_1"/>
    <property type="match status" value="7"/>
</dbReference>
<feature type="domain" description="Protein kinase" evidence="23">
    <location>
        <begin position="794"/>
        <end position="1065"/>
    </location>
</feature>
<keyword evidence="17" id="KW-0675">Receptor</keyword>
<keyword evidence="11" id="KW-0677">Repeat</keyword>
<evidence type="ECO:0000256" key="5">
    <source>
        <dbReference type="ARBA" id="ARBA00022475"/>
    </source>
</evidence>
<evidence type="ECO:0000256" key="22">
    <source>
        <dbReference type="SAM" id="Phobius"/>
    </source>
</evidence>
<dbReference type="InterPro" id="IPR013210">
    <property type="entry name" value="LRR_N_plant-typ"/>
</dbReference>
<comment type="caution">
    <text evidence="24">The sequence shown here is derived from an EMBL/GenBank/DDBJ whole genome shotgun (WGS) entry which is preliminary data.</text>
</comment>
<dbReference type="InterPro" id="IPR003591">
    <property type="entry name" value="Leu-rich_rpt_typical-subtyp"/>
</dbReference>
<dbReference type="SUPFAM" id="SSF52058">
    <property type="entry name" value="L domain-like"/>
    <property type="match status" value="2"/>
</dbReference>
<dbReference type="FunFam" id="3.80.10.10:FF:000403">
    <property type="entry name" value="Receptor-like protein 2"/>
    <property type="match status" value="1"/>
</dbReference>
<comment type="catalytic activity">
    <reaction evidence="20">
        <text>L-seryl-[protein] + ATP = O-phospho-L-seryl-[protein] + ADP + H(+)</text>
        <dbReference type="Rhea" id="RHEA:17989"/>
        <dbReference type="Rhea" id="RHEA-COMP:9863"/>
        <dbReference type="Rhea" id="RHEA-COMP:11604"/>
        <dbReference type="ChEBI" id="CHEBI:15378"/>
        <dbReference type="ChEBI" id="CHEBI:29999"/>
        <dbReference type="ChEBI" id="CHEBI:30616"/>
        <dbReference type="ChEBI" id="CHEBI:83421"/>
        <dbReference type="ChEBI" id="CHEBI:456216"/>
        <dbReference type="EC" id="2.7.11.1"/>
    </reaction>
</comment>
<organism evidence="24 25">
    <name type="scientific">Brassica cretica</name>
    <name type="common">Mustard</name>
    <dbReference type="NCBI Taxonomy" id="69181"/>
    <lineage>
        <taxon>Eukaryota</taxon>
        <taxon>Viridiplantae</taxon>
        <taxon>Streptophyta</taxon>
        <taxon>Embryophyta</taxon>
        <taxon>Tracheophyta</taxon>
        <taxon>Spermatophyta</taxon>
        <taxon>Magnoliopsida</taxon>
        <taxon>eudicotyledons</taxon>
        <taxon>Gunneridae</taxon>
        <taxon>Pentapetalae</taxon>
        <taxon>rosids</taxon>
        <taxon>malvids</taxon>
        <taxon>Brassicales</taxon>
        <taxon>Brassicaceae</taxon>
        <taxon>Brassiceae</taxon>
        <taxon>Brassica</taxon>
    </lineage>
</organism>
<name>A0A8S9LMI5_BRACR</name>
<evidence type="ECO:0000313" key="24">
    <source>
        <dbReference type="EMBL" id="KAF2607267.1"/>
    </source>
</evidence>
<dbReference type="FunFam" id="1.10.510.10:FF:000309">
    <property type="entry name" value="Leucine-rich repeat receptor-like protein kinase"/>
    <property type="match status" value="1"/>
</dbReference>
<dbReference type="EC" id="2.7.11.1" evidence="4"/>
<dbReference type="Proteomes" id="UP000712281">
    <property type="component" value="Unassembled WGS sequence"/>
</dbReference>
<evidence type="ECO:0000313" key="25">
    <source>
        <dbReference type="Proteomes" id="UP000712281"/>
    </source>
</evidence>
<keyword evidence="12 21" id="KW-0547">Nucleotide-binding</keyword>
<dbReference type="Gene3D" id="3.80.10.10">
    <property type="entry name" value="Ribonuclease Inhibitor"/>
    <property type="match status" value="4"/>
</dbReference>
<dbReference type="SMART" id="SM00220">
    <property type="entry name" value="S_TKc"/>
    <property type="match status" value="1"/>
</dbReference>
<feature type="transmembrane region" description="Helical" evidence="22">
    <location>
        <begin position="20"/>
        <end position="40"/>
    </location>
</feature>
<dbReference type="PROSITE" id="PS50011">
    <property type="entry name" value="PROTEIN_KINASE_DOM"/>
    <property type="match status" value="1"/>
</dbReference>
<evidence type="ECO:0000256" key="19">
    <source>
        <dbReference type="ARBA" id="ARBA00047899"/>
    </source>
</evidence>
<dbReference type="GO" id="GO:0005886">
    <property type="term" value="C:plasma membrane"/>
    <property type="evidence" value="ECO:0007669"/>
    <property type="project" value="UniProtKB-SubCell"/>
</dbReference>
<dbReference type="PANTHER" id="PTHR48056">
    <property type="entry name" value="LRR RECEPTOR-LIKE SERINE/THREONINE-PROTEIN KINASE-RELATED"/>
    <property type="match status" value="1"/>
</dbReference>
<dbReference type="InterPro" id="IPR017441">
    <property type="entry name" value="Protein_kinase_ATP_BS"/>
</dbReference>
<dbReference type="FunFam" id="3.30.200.20:FF:000162">
    <property type="entry name" value="Adenine nucleotide alpha hydrolase-like domain kinase"/>
    <property type="match status" value="1"/>
</dbReference>
<dbReference type="InterPro" id="IPR050647">
    <property type="entry name" value="Plant_LRR-RLKs"/>
</dbReference>
<evidence type="ECO:0000256" key="16">
    <source>
        <dbReference type="ARBA" id="ARBA00023136"/>
    </source>
</evidence>
<evidence type="ECO:0000256" key="4">
    <source>
        <dbReference type="ARBA" id="ARBA00012513"/>
    </source>
</evidence>
<evidence type="ECO:0000256" key="21">
    <source>
        <dbReference type="PROSITE-ProRule" id="PRU10141"/>
    </source>
</evidence>
<evidence type="ECO:0000256" key="17">
    <source>
        <dbReference type="ARBA" id="ARBA00023170"/>
    </source>
</evidence>
<evidence type="ECO:0000256" key="12">
    <source>
        <dbReference type="ARBA" id="ARBA00022741"/>
    </source>
</evidence>
<dbReference type="InterPro" id="IPR011009">
    <property type="entry name" value="Kinase-like_dom_sf"/>
</dbReference>
<dbReference type="PRINTS" id="PR00019">
    <property type="entry name" value="LEURICHRPT"/>
</dbReference>
<dbReference type="InterPro" id="IPR001245">
    <property type="entry name" value="Ser-Thr/Tyr_kinase_cat_dom"/>
</dbReference>
<dbReference type="PROSITE" id="PS00108">
    <property type="entry name" value="PROTEIN_KINASE_ST"/>
    <property type="match status" value="1"/>
</dbReference>
<dbReference type="GO" id="GO:0005524">
    <property type="term" value="F:ATP binding"/>
    <property type="evidence" value="ECO:0007669"/>
    <property type="project" value="UniProtKB-UniRule"/>
</dbReference>
<feature type="binding site" evidence="21">
    <location>
        <position position="823"/>
    </location>
    <ligand>
        <name>ATP</name>
        <dbReference type="ChEBI" id="CHEBI:30616"/>
    </ligand>
</feature>
<evidence type="ECO:0000256" key="9">
    <source>
        <dbReference type="ARBA" id="ARBA00022692"/>
    </source>
</evidence>
<gene>
    <name evidence="24" type="ORF">F2Q68_00046318</name>
</gene>
<proteinExistence type="inferred from homology"/>